<sequence>MLGLANGPDVLETDGLQEVPLCSCRMETPKSREITTLANNQCMATESVDHEQPREMGEKAQPSSGPPSPLQ</sequence>
<proteinExistence type="predicted"/>
<dbReference type="InterPro" id="IPR043550">
    <property type="entry name" value="EHMT1/EHMT2"/>
</dbReference>
<dbReference type="PANTHER" id="PTHR46307">
    <property type="entry name" value="G9A, ISOFORM B"/>
    <property type="match status" value="1"/>
</dbReference>
<dbReference type="EMBL" id="JASSZA010000001">
    <property type="protein sequence ID" value="KAK2120872.1"/>
    <property type="molecule type" value="Genomic_DNA"/>
</dbReference>
<keyword evidence="3" id="KW-1185">Reference proteome</keyword>
<gene>
    <name evidence="2" type="primary">EHMT1_1</name>
    <name evidence="2" type="ORF">P7K49_002258</name>
</gene>
<feature type="region of interest" description="Disordered" evidence="1">
    <location>
        <begin position="41"/>
        <end position="71"/>
    </location>
</feature>
<organism evidence="2 3">
    <name type="scientific">Saguinus oedipus</name>
    <name type="common">Cotton-top tamarin</name>
    <name type="synonym">Oedipomidas oedipus</name>
    <dbReference type="NCBI Taxonomy" id="9490"/>
    <lineage>
        <taxon>Eukaryota</taxon>
        <taxon>Metazoa</taxon>
        <taxon>Chordata</taxon>
        <taxon>Craniata</taxon>
        <taxon>Vertebrata</taxon>
        <taxon>Euteleostomi</taxon>
        <taxon>Mammalia</taxon>
        <taxon>Eutheria</taxon>
        <taxon>Euarchontoglires</taxon>
        <taxon>Primates</taxon>
        <taxon>Haplorrhini</taxon>
        <taxon>Platyrrhini</taxon>
        <taxon>Cebidae</taxon>
        <taxon>Callitrichinae</taxon>
        <taxon>Saguinus</taxon>
    </lineage>
</organism>
<dbReference type="PANTHER" id="PTHR46307:SF2">
    <property type="entry name" value="HISTONE-LYSINE N-METHYLTRANSFERASE EHMT1"/>
    <property type="match status" value="1"/>
</dbReference>
<protein>
    <submittedName>
        <fullName evidence="2">Histone-lysine N-methyltransferase ehmt1</fullName>
    </submittedName>
</protein>
<dbReference type="Proteomes" id="UP001266305">
    <property type="component" value="Unassembled WGS sequence"/>
</dbReference>
<comment type="caution">
    <text evidence="2">The sequence shown here is derived from an EMBL/GenBank/DDBJ whole genome shotgun (WGS) entry which is preliminary data.</text>
</comment>
<evidence type="ECO:0000313" key="2">
    <source>
        <dbReference type="EMBL" id="KAK2120872.1"/>
    </source>
</evidence>
<evidence type="ECO:0000256" key="1">
    <source>
        <dbReference type="SAM" id="MobiDB-lite"/>
    </source>
</evidence>
<feature type="compositionally biased region" description="Basic and acidic residues" evidence="1">
    <location>
        <begin position="47"/>
        <end position="58"/>
    </location>
</feature>
<evidence type="ECO:0000313" key="3">
    <source>
        <dbReference type="Proteomes" id="UP001266305"/>
    </source>
</evidence>
<accession>A0ABQ9WGV2</accession>
<name>A0ABQ9WGV2_SAGOE</name>
<reference evidence="2 3" key="1">
    <citation type="submission" date="2023-05" db="EMBL/GenBank/DDBJ databases">
        <title>B98-5 Cell Line De Novo Hybrid Assembly: An Optical Mapping Approach.</title>
        <authorList>
            <person name="Kananen K."/>
            <person name="Auerbach J.A."/>
            <person name="Kautto E."/>
            <person name="Blachly J.S."/>
        </authorList>
    </citation>
    <scope>NUCLEOTIDE SEQUENCE [LARGE SCALE GENOMIC DNA]</scope>
    <source>
        <strain evidence="2">B95-8</strain>
        <tissue evidence="2">Cell line</tissue>
    </source>
</reference>